<keyword evidence="1" id="KW-1133">Transmembrane helix</keyword>
<reference evidence="2 3" key="1">
    <citation type="submission" date="2023-05" db="EMBL/GenBank/DDBJ databases">
        <title>Genome sequence of Pinibacter sp. MAH-24.</title>
        <authorList>
            <person name="Huq M.A."/>
        </authorList>
    </citation>
    <scope>NUCLEOTIDE SEQUENCE [LARGE SCALE GENOMIC DNA]</scope>
    <source>
        <strain evidence="2 3">MAH-24</strain>
    </source>
</reference>
<organism evidence="2 3">
    <name type="scientific">Pinibacter soli</name>
    <dbReference type="NCBI Taxonomy" id="3044211"/>
    <lineage>
        <taxon>Bacteria</taxon>
        <taxon>Pseudomonadati</taxon>
        <taxon>Bacteroidota</taxon>
        <taxon>Chitinophagia</taxon>
        <taxon>Chitinophagales</taxon>
        <taxon>Chitinophagaceae</taxon>
        <taxon>Pinibacter</taxon>
    </lineage>
</organism>
<dbReference type="RefSeq" id="WP_282333626.1">
    <property type="nucleotide sequence ID" value="NZ_JASBRG010000004.1"/>
</dbReference>
<comment type="caution">
    <text evidence="2">The sequence shown here is derived from an EMBL/GenBank/DDBJ whole genome shotgun (WGS) entry which is preliminary data.</text>
</comment>
<dbReference type="EMBL" id="JASBRG010000004">
    <property type="protein sequence ID" value="MDI3319510.1"/>
    <property type="molecule type" value="Genomic_DNA"/>
</dbReference>
<feature type="transmembrane region" description="Helical" evidence="1">
    <location>
        <begin position="25"/>
        <end position="47"/>
    </location>
</feature>
<protein>
    <submittedName>
        <fullName evidence="2">Uncharacterized protein</fullName>
    </submittedName>
</protein>
<proteinExistence type="predicted"/>
<name>A0ABT6RAE9_9BACT</name>
<keyword evidence="1" id="KW-0472">Membrane</keyword>
<keyword evidence="1" id="KW-0812">Transmembrane</keyword>
<evidence type="ECO:0000313" key="3">
    <source>
        <dbReference type="Proteomes" id="UP001226434"/>
    </source>
</evidence>
<evidence type="ECO:0000313" key="2">
    <source>
        <dbReference type="EMBL" id="MDI3319510.1"/>
    </source>
</evidence>
<sequence>MEDFSTEIQAFSNKKFTEVLQKTNFIKRVGIAMFSIILITTVFGVYCDNLLKREHAFTLGRVNHYMWSPGKYSEGYIVYATFDVGGKTYTSQIVIHSSKSRKLEGLIEEKLFNKNIEIAYVPKWPSKNEILLSEGGFKHYNRTMPDSLQWINAIFNPEKK</sequence>
<evidence type="ECO:0000256" key="1">
    <source>
        <dbReference type="SAM" id="Phobius"/>
    </source>
</evidence>
<keyword evidence="3" id="KW-1185">Reference proteome</keyword>
<accession>A0ABT6RAE9</accession>
<gene>
    <name evidence="2" type="ORF">QJ048_06980</name>
</gene>
<dbReference type="Proteomes" id="UP001226434">
    <property type="component" value="Unassembled WGS sequence"/>
</dbReference>